<feature type="transmembrane region" description="Helical" evidence="8">
    <location>
        <begin position="258"/>
        <end position="281"/>
    </location>
</feature>
<dbReference type="PROSITE" id="PS51012">
    <property type="entry name" value="ABC_TM2"/>
    <property type="match status" value="1"/>
</dbReference>
<sequence>MKKEFFFTKRLLGFIRKEWIEILRDPSSFGIAFVLPSILLFLFGYGISLDAVHLPIGVVVENPTGLTSSFESSLKNSLYFSPQSYSTIQKAEADFERGQLLGIVWLRGNWNRETLAFGHGNIETIVNGTDANTARLIEGYLLGVWSTWLKRENSDQNINGTLPVSPEIRVWFNPALLTRDYLVPGIIVVNMTVVGALLTALVVAREWERGTMEAMLATPLTKREHFIGKLFPYFALGMGGMFFSFLFAVFIFKVPFRGSFWILLTASFFFLLAVLGIGMLISNISRNSFVACMIVIVTSFLPAFMLSGFIFDIHSMPEPIQFFTLLFPARYFIAILQTLFLAGNVWSVIGGNLMILVLFAGIINGISYSLWKKRIE</sequence>
<keyword evidence="3" id="KW-0813">Transport</keyword>
<dbReference type="OrthoDB" id="9776218at2"/>
<dbReference type="GO" id="GO:0140359">
    <property type="term" value="F:ABC-type transporter activity"/>
    <property type="evidence" value="ECO:0007669"/>
    <property type="project" value="InterPro"/>
</dbReference>
<dbReference type="AlphaFoldDB" id="A0A4Y8PHG8"/>
<dbReference type="InterPro" id="IPR051449">
    <property type="entry name" value="ABC-2_transporter_component"/>
</dbReference>
<dbReference type="Pfam" id="PF12698">
    <property type="entry name" value="ABC2_membrane_3"/>
    <property type="match status" value="1"/>
</dbReference>
<dbReference type="PANTHER" id="PTHR30294">
    <property type="entry name" value="MEMBRANE COMPONENT OF ABC TRANSPORTER YHHJ-RELATED"/>
    <property type="match status" value="1"/>
</dbReference>
<evidence type="ECO:0000256" key="3">
    <source>
        <dbReference type="ARBA" id="ARBA00022448"/>
    </source>
</evidence>
<evidence type="ECO:0000256" key="1">
    <source>
        <dbReference type="ARBA" id="ARBA00004651"/>
    </source>
</evidence>
<keyword evidence="4" id="KW-1003">Cell membrane</keyword>
<evidence type="ECO:0000313" key="10">
    <source>
        <dbReference type="EMBL" id="TFE73280.1"/>
    </source>
</evidence>
<feature type="transmembrane region" description="Helical" evidence="8">
    <location>
        <begin position="29"/>
        <end position="47"/>
    </location>
</feature>
<feature type="transmembrane region" description="Helical" evidence="8">
    <location>
        <begin position="322"/>
        <end position="341"/>
    </location>
</feature>
<feature type="transmembrane region" description="Helical" evidence="8">
    <location>
        <begin position="230"/>
        <end position="252"/>
    </location>
</feature>
<evidence type="ECO:0000259" key="9">
    <source>
        <dbReference type="PROSITE" id="PS51012"/>
    </source>
</evidence>
<protein>
    <recommendedName>
        <fullName evidence="9">ABC transmembrane type-2 domain-containing protein</fullName>
    </recommendedName>
</protein>
<evidence type="ECO:0000256" key="6">
    <source>
        <dbReference type="ARBA" id="ARBA00022989"/>
    </source>
</evidence>
<comment type="subcellular location">
    <subcellularLocation>
        <location evidence="1">Cell membrane</location>
        <topology evidence="1">Multi-pass membrane protein</topology>
    </subcellularLocation>
</comment>
<dbReference type="InterPro" id="IPR013525">
    <property type="entry name" value="ABC2_TM"/>
</dbReference>
<dbReference type="GO" id="GO:0005886">
    <property type="term" value="C:plasma membrane"/>
    <property type="evidence" value="ECO:0007669"/>
    <property type="project" value="UniProtKB-SubCell"/>
</dbReference>
<dbReference type="RefSeq" id="WP_134438929.1">
    <property type="nucleotide sequence ID" value="NZ_LXQC01000002.1"/>
</dbReference>
<accession>A0A4Y8PHG8</accession>
<reference evidence="10 11" key="1">
    <citation type="submission" date="2016-05" db="EMBL/GenBank/DDBJ databases">
        <title>Diversity and Homogeneity among Thermoacidophilic Verrucomicrobia Methanotrophs Linked with Geographical Origin.</title>
        <authorList>
            <person name="Erikstad H.-A."/>
            <person name="Smestad N.B."/>
            <person name="Ceballos R.M."/>
            <person name="Birkeland N.-K."/>
        </authorList>
    </citation>
    <scope>NUCLEOTIDE SEQUENCE [LARGE SCALE GENOMIC DNA]</scope>
    <source>
        <strain evidence="10 11">Phi</strain>
    </source>
</reference>
<comment type="caution">
    <text evidence="10">The sequence shown here is derived from an EMBL/GenBank/DDBJ whole genome shotgun (WGS) entry which is preliminary data.</text>
</comment>
<dbReference type="EMBL" id="LXQC01000002">
    <property type="protein sequence ID" value="TFE73280.1"/>
    <property type="molecule type" value="Genomic_DNA"/>
</dbReference>
<evidence type="ECO:0000256" key="4">
    <source>
        <dbReference type="ARBA" id="ARBA00022475"/>
    </source>
</evidence>
<name>A0A4Y8PHG8_9BACT</name>
<feature type="transmembrane region" description="Helical" evidence="8">
    <location>
        <begin position="353"/>
        <end position="371"/>
    </location>
</feature>
<evidence type="ECO:0000256" key="5">
    <source>
        <dbReference type="ARBA" id="ARBA00022692"/>
    </source>
</evidence>
<feature type="transmembrane region" description="Helical" evidence="8">
    <location>
        <begin position="181"/>
        <end position="204"/>
    </location>
</feature>
<evidence type="ECO:0000313" key="11">
    <source>
        <dbReference type="Proteomes" id="UP000297713"/>
    </source>
</evidence>
<keyword evidence="7 8" id="KW-0472">Membrane</keyword>
<organism evidence="10 11">
    <name type="scientific">Methylacidiphilum caldifontis</name>
    <dbReference type="NCBI Taxonomy" id="2795386"/>
    <lineage>
        <taxon>Bacteria</taxon>
        <taxon>Pseudomonadati</taxon>
        <taxon>Verrucomicrobiota</taxon>
        <taxon>Methylacidiphilae</taxon>
        <taxon>Methylacidiphilales</taxon>
        <taxon>Methylacidiphilaceae</taxon>
        <taxon>Methylacidiphilum (ex Ratnadevi et al. 2023)</taxon>
    </lineage>
</organism>
<evidence type="ECO:0000256" key="8">
    <source>
        <dbReference type="SAM" id="Phobius"/>
    </source>
</evidence>
<evidence type="ECO:0000256" key="7">
    <source>
        <dbReference type="ARBA" id="ARBA00023136"/>
    </source>
</evidence>
<comment type="similarity">
    <text evidence="2">Belongs to the ABC-2 integral membrane protein family.</text>
</comment>
<feature type="domain" description="ABC transmembrane type-2" evidence="9">
    <location>
        <begin position="134"/>
        <end position="374"/>
    </location>
</feature>
<keyword evidence="11" id="KW-1185">Reference proteome</keyword>
<dbReference type="PANTHER" id="PTHR30294:SF29">
    <property type="entry name" value="MULTIDRUG ABC TRANSPORTER PERMEASE YBHS-RELATED"/>
    <property type="match status" value="1"/>
</dbReference>
<feature type="transmembrane region" description="Helical" evidence="8">
    <location>
        <begin position="288"/>
        <end position="310"/>
    </location>
</feature>
<keyword evidence="6 8" id="KW-1133">Transmembrane helix</keyword>
<dbReference type="Proteomes" id="UP000297713">
    <property type="component" value="Unassembled WGS sequence"/>
</dbReference>
<dbReference type="InterPro" id="IPR047817">
    <property type="entry name" value="ABC2_TM_bact-type"/>
</dbReference>
<gene>
    <name evidence="10" type="ORF">A7Q10_03110</name>
</gene>
<keyword evidence="5 8" id="KW-0812">Transmembrane</keyword>
<evidence type="ECO:0000256" key="2">
    <source>
        <dbReference type="ARBA" id="ARBA00007783"/>
    </source>
</evidence>
<proteinExistence type="inferred from homology"/>